<accession>A0ABS3X775</accession>
<dbReference type="InterPro" id="IPR006015">
    <property type="entry name" value="Universal_stress_UspA"/>
</dbReference>
<organism evidence="3 4">
    <name type="scientific">Streptomyces oryzae</name>
    <dbReference type="NCBI Taxonomy" id="1434886"/>
    <lineage>
        <taxon>Bacteria</taxon>
        <taxon>Bacillati</taxon>
        <taxon>Actinomycetota</taxon>
        <taxon>Actinomycetes</taxon>
        <taxon>Kitasatosporales</taxon>
        <taxon>Streptomycetaceae</taxon>
        <taxon>Streptomyces</taxon>
    </lineage>
</organism>
<comment type="similarity">
    <text evidence="1">Belongs to the universal stress protein A family.</text>
</comment>
<evidence type="ECO:0000313" key="4">
    <source>
        <dbReference type="Proteomes" id="UP001519064"/>
    </source>
</evidence>
<name>A0ABS3X775_9ACTN</name>
<dbReference type="RefSeq" id="WP_209238322.1">
    <property type="nucleotide sequence ID" value="NZ_JADKMA010000018.1"/>
</dbReference>
<feature type="domain" description="UspA" evidence="2">
    <location>
        <begin position="3"/>
        <end position="140"/>
    </location>
</feature>
<dbReference type="PRINTS" id="PR01438">
    <property type="entry name" value="UNVRSLSTRESS"/>
</dbReference>
<dbReference type="Gene3D" id="3.40.50.620">
    <property type="entry name" value="HUPs"/>
    <property type="match status" value="2"/>
</dbReference>
<dbReference type="SUPFAM" id="SSF52402">
    <property type="entry name" value="Adenine nucleotide alpha hydrolases-like"/>
    <property type="match status" value="2"/>
</dbReference>
<protein>
    <submittedName>
        <fullName evidence="3">Universal stress protein</fullName>
    </submittedName>
</protein>
<reference evidence="3 4" key="1">
    <citation type="submission" date="2020-11" db="EMBL/GenBank/DDBJ databases">
        <title>Streptomyces spirodelae sp. nov., isolated from duckweed.</title>
        <authorList>
            <person name="Saimee Y."/>
            <person name="Duangmal K."/>
        </authorList>
    </citation>
    <scope>NUCLEOTIDE SEQUENCE [LARGE SCALE GENOMIC DNA]</scope>
    <source>
        <strain evidence="3 4">S16-07</strain>
    </source>
</reference>
<comment type="caution">
    <text evidence="3">The sequence shown here is derived from an EMBL/GenBank/DDBJ whole genome shotgun (WGS) entry which is preliminary data.</text>
</comment>
<dbReference type="EMBL" id="JADKMA010000018">
    <property type="protein sequence ID" value="MBO8191232.1"/>
    <property type="molecule type" value="Genomic_DNA"/>
</dbReference>
<feature type="domain" description="UspA" evidence="2">
    <location>
        <begin position="153"/>
        <end position="289"/>
    </location>
</feature>
<evidence type="ECO:0000259" key="2">
    <source>
        <dbReference type="Pfam" id="PF00582"/>
    </source>
</evidence>
<dbReference type="InterPro" id="IPR006016">
    <property type="entry name" value="UspA"/>
</dbReference>
<sequence length="291" mass="30330">MNAVVVGVDGSDESLRAARWAAAEAAWRGIRLHIVTAVGRRRTPDLGTGTGTGTERGRTAPWPEQNLRAAAEAATEVSPGLGIDEDVLGESPVRALLHAAEGAPVLAIGSRALGPVTGFFLGSVGLSVIAHATMPVVAVRHPDARSQGAAAPVVVGVDLTHAYAPLVDFAFGTADRRGAVLRVAHAWSVQALYSYPSALPDPAVLVRAGDRAEAELDRALEPWRRRFPHVGVETEPAMGASAPFLVESSKGASLLVVGRRLRGHPFPTRIGPVTHAALHHAACPVAVVPHE</sequence>
<dbReference type="PANTHER" id="PTHR46553:SF3">
    <property type="entry name" value="ADENINE NUCLEOTIDE ALPHA HYDROLASES-LIKE SUPERFAMILY PROTEIN"/>
    <property type="match status" value="1"/>
</dbReference>
<keyword evidence="4" id="KW-1185">Reference proteome</keyword>
<dbReference type="PANTHER" id="PTHR46553">
    <property type="entry name" value="ADENINE NUCLEOTIDE ALPHA HYDROLASES-LIKE SUPERFAMILY PROTEIN"/>
    <property type="match status" value="1"/>
</dbReference>
<evidence type="ECO:0000313" key="3">
    <source>
        <dbReference type="EMBL" id="MBO8191232.1"/>
    </source>
</evidence>
<dbReference type="Proteomes" id="UP001519064">
    <property type="component" value="Unassembled WGS sequence"/>
</dbReference>
<proteinExistence type="inferred from homology"/>
<evidence type="ECO:0000256" key="1">
    <source>
        <dbReference type="ARBA" id="ARBA00008791"/>
    </source>
</evidence>
<dbReference type="InterPro" id="IPR014729">
    <property type="entry name" value="Rossmann-like_a/b/a_fold"/>
</dbReference>
<gene>
    <name evidence="3" type="ORF">ITI46_05930</name>
</gene>
<dbReference type="Pfam" id="PF00582">
    <property type="entry name" value="Usp"/>
    <property type="match status" value="2"/>
</dbReference>